<protein>
    <recommendedName>
        <fullName evidence="8">Quaternary amine transport ATP-binding protein</fullName>
        <ecNumber evidence="8">7.6.2.9</ecNumber>
    </recommendedName>
</protein>
<evidence type="ECO:0000259" key="10">
    <source>
        <dbReference type="PROSITE" id="PS51371"/>
    </source>
</evidence>
<dbReference type="EMBL" id="WJBB01000042">
    <property type="protein sequence ID" value="MBC3798630.1"/>
    <property type="molecule type" value="Genomic_DNA"/>
</dbReference>
<keyword evidence="2 8" id="KW-0813">Transport</keyword>
<dbReference type="PROSITE" id="PS50893">
    <property type="entry name" value="ABC_TRANSPORTER_2"/>
    <property type="match status" value="1"/>
</dbReference>
<reference evidence="11 12" key="1">
    <citation type="journal article" date="2020" name="mSystems">
        <title>Defining Genomic and Predicted Metabolic Features of the Acetobacterium Genus.</title>
        <authorList>
            <person name="Ross D.E."/>
            <person name="Marshall C.W."/>
            <person name="Gulliver D."/>
            <person name="May H.D."/>
            <person name="Norman R.S."/>
        </authorList>
    </citation>
    <scope>NUCLEOTIDE SEQUENCE [LARGE SCALE GENOMIC DNA]</scope>
    <source>
        <strain evidence="11 12">DSM 9173</strain>
    </source>
</reference>
<dbReference type="InterPro" id="IPR003593">
    <property type="entry name" value="AAA+_ATPase"/>
</dbReference>
<evidence type="ECO:0000313" key="12">
    <source>
        <dbReference type="Proteomes" id="UP000653358"/>
    </source>
</evidence>
<evidence type="ECO:0000256" key="3">
    <source>
        <dbReference type="ARBA" id="ARBA00022741"/>
    </source>
</evidence>
<dbReference type="Pfam" id="PF00571">
    <property type="entry name" value="CBS"/>
    <property type="match status" value="1"/>
</dbReference>
<keyword evidence="5" id="KW-0029">Amino-acid transport</keyword>
<gene>
    <name evidence="11" type="ORF">GH807_16555</name>
</gene>
<dbReference type="InterPro" id="IPR017871">
    <property type="entry name" value="ABC_transporter-like_CS"/>
</dbReference>
<feature type="domain" description="ABC transporter" evidence="9">
    <location>
        <begin position="29"/>
        <end position="265"/>
    </location>
</feature>
<dbReference type="EC" id="7.6.2.9" evidence="8"/>
<evidence type="ECO:0000256" key="6">
    <source>
        <dbReference type="ARBA" id="ARBA00023122"/>
    </source>
</evidence>
<dbReference type="RefSeq" id="WP_148605685.1">
    <property type="nucleotide sequence ID" value="NZ_RXYB01000023.1"/>
</dbReference>
<dbReference type="PANTHER" id="PTHR43869">
    <property type="entry name" value="GLYCINE BETAINE/PROLINE BETAINE TRANSPORT SYSTEM ATP-BINDING PROTEIN PROV"/>
    <property type="match status" value="1"/>
</dbReference>
<dbReference type="SMART" id="SM00382">
    <property type="entry name" value="AAA"/>
    <property type="match status" value="1"/>
</dbReference>
<evidence type="ECO:0000256" key="4">
    <source>
        <dbReference type="ARBA" id="ARBA00022840"/>
    </source>
</evidence>
<dbReference type="InterPro" id="IPR003439">
    <property type="entry name" value="ABC_transporter-like_ATP-bd"/>
</dbReference>
<evidence type="ECO:0000259" key="9">
    <source>
        <dbReference type="PROSITE" id="PS50893"/>
    </source>
</evidence>
<evidence type="ECO:0000256" key="2">
    <source>
        <dbReference type="ARBA" id="ARBA00022448"/>
    </source>
</evidence>
<feature type="domain" description="CBS" evidence="10">
    <location>
        <begin position="280"/>
        <end position="337"/>
    </location>
</feature>
<dbReference type="SUPFAM" id="SSF52540">
    <property type="entry name" value="P-loop containing nucleoside triphosphate hydrolases"/>
    <property type="match status" value="1"/>
</dbReference>
<comment type="catalytic activity">
    <reaction evidence="8">
        <text>a quaternary ammonium(out) + ATP + H2O = a quaternary ammonium(in) + ADP + phosphate + H(+)</text>
        <dbReference type="Rhea" id="RHEA:11036"/>
        <dbReference type="ChEBI" id="CHEBI:15377"/>
        <dbReference type="ChEBI" id="CHEBI:15378"/>
        <dbReference type="ChEBI" id="CHEBI:30616"/>
        <dbReference type="ChEBI" id="CHEBI:35267"/>
        <dbReference type="ChEBI" id="CHEBI:43474"/>
        <dbReference type="ChEBI" id="CHEBI:456216"/>
    </reaction>
</comment>
<dbReference type="Proteomes" id="UP000653358">
    <property type="component" value="Unassembled WGS sequence"/>
</dbReference>
<comment type="caution">
    <text evidence="11">The sequence shown here is derived from an EMBL/GenBank/DDBJ whole genome shotgun (WGS) entry which is preliminary data.</text>
</comment>
<dbReference type="PROSITE" id="PS51371">
    <property type="entry name" value="CBS"/>
    <property type="match status" value="1"/>
</dbReference>
<evidence type="ECO:0000256" key="5">
    <source>
        <dbReference type="ARBA" id="ARBA00022970"/>
    </source>
</evidence>
<comment type="subcellular location">
    <subcellularLocation>
        <location evidence="8">Cell inner membrane</location>
        <topology evidence="8">Peripheral membrane protein</topology>
    </subcellularLocation>
</comment>
<dbReference type="SUPFAM" id="SSF54631">
    <property type="entry name" value="CBS-domain pair"/>
    <property type="match status" value="1"/>
</dbReference>
<dbReference type="Gene3D" id="3.40.50.300">
    <property type="entry name" value="P-loop containing nucleotide triphosphate hydrolases"/>
    <property type="match status" value="1"/>
</dbReference>
<evidence type="ECO:0000256" key="7">
    <source>
        <dbReference type="PROSITE-ProRule" id="PRU00703"/>
    </source>
</evidence>
<keyword evidence="4 8" id="KW-0067">ATP-binding</keyword>
<evidence type="ECO:0000313" key="11">
    <source>
        <dbReference type="EMBL" id="MBC3798630.1"/>
    </source>
</evidence>
<comment type="subunit">
    <text evidence="8">The complex is probably composed of two ATP-binding proteins, two transmembrane proteins and a solute-binding protein.</text>
</comment>
<dbReference type="InterPro" id="IPR051921">
    <property type="entry name" value="ABC_osmolyte_uptake_ATP-bind"/>
</dbReference>
<comment type="similarity">
    <text evidence="1 8">Belongs to the ABC transporter superfamily.</text>
</comment>
<dbReference type="InterPro" id="IPR027417">
    <property type="entry name" value="P-loop_NTPase"/>
</dbReference>
<keyword evidence="8" id="KW-0472">Membrane</keyword>
<keyword evidence="3 8" id="KW-0547">Nucleotide-binding</keyword>
<proteinExistence type="inferred from homology"/>
<evidence type="ECO:0000256" key="8">
    <source>
        <dbReference type="RuleBase" id="RU369116"/>
    </source>
</evidence>
<organism evidence="11 12">
    <name type="scientific">Acetobacterium tundrae</name>
    <dbReference type="NCBI Taxonomy" id="132932"/>
    <lineage>
        <taxon>Bacteria</taxon>
        <taxon>Bacillati</taxon>
        <taxon>Bacillota</taxon>
        <taxon>Clostridia</taxon>
        <taxon>Eubacteriales</taxon>
        <taxon>Eubacteriaceae</taxon>
        <taxon>Acetobacterium</taxon>
    </lineage>
</organism>
<sequence>MEEKLIVKNLIKIFGQNPDKDLQMMRKGFSKEEILKETNQTVAINNVNFTVKQGELFVLMGLSGSGKSTILRCLNRLIEPTSGEIFIDGTDINKLNAKEIRKFRQEKMAMVFQQFSLLPHRTILSNIAYGLEVQKVPRKERERKAQEYIKLVGLCGWENKYPHELSGGMKQRVGLARALTNGSDILLMDEAFSALDPLIREEMQCELITLQQKLKKTIVFITHDLNEALKLGDRIAFLRDGKLIQVGTPKEMLTNPADDYIKKFLHSVDKSNFLTIKDIMKTPSFVFGLNDEIKLALEKMKQRNINNVFIEDQNGKFEGILTSEQACEAYNKGITKISMIKLVRCPTITENIFVKNSIGEFIESESIAAVVNNSQKLVGSVFSRDIISALINEQGGGKDG</sequence>
<dbReference type="InterPro" id="IPR000644">
    <property type="entry name" value="CBS_dom"/>
</dbReference>
<dbReference type="GO" id="GO:0005524">
    <property type="term" value="F:ATP binding"/>
    <property type="evidence" value="ECO:0007669"/>
    <property type="project" value="UniProtKB-KW"/>
</dbReference>
<dbReference type="Gene3D" id="3.10.580.10">
    <property type="entry name" value="CBS-domain"/>
    <property type="match status" value="1"/>
</dbReference>
<keyword evidence="8" id="KW-0997">Cell inner membrane</keyword>
<dbReference type="PANTHER" id="PTHR43869:SF1">
    <property type="entry name" value="GLYCINE BETAINE_PROLINE BETAINE TRANSPORT SYSTEM ATP-BINDING PROTEIN PROV"/>
    <property type="match status" value="1"/>
</dbReference>
<accession>A0ABR6WQ46</accession>
<keyword evidence="8" id="KW-1003">Cell membrane</keyword>
<name>A0ABR6WQ46_9FIRM</name>
<dbReference type="Pfam" id="PF00005">
    <property type="entry name" value="ABC_tran"/>
    <property type="match status" value="1"/>
</dbReference>
<evidence type="ECO:0000256" key="1">
    <source>
        <dbReference type="ARBA" id="ARBA00005417"/>
    </source>
</evidence>
<dbReference type="PROSITE" id="PS00211">
    <property type="entry name" value="ABC_TRANSPORTER_1"/>
    <property type="match status" value="1"/>
</dbReference>
<dbReference type="InterPro" id="IPR046342">
    <property type="entry name" value="CBS_dom_sf"/>
</dbReference>
<keyword evidence="12" id="KW-1185">Reference proteome</keyword>
<dbReference type="CDD" id="cd03294">
    <property type="entry name" value="ABC_Pro_Gly_Betaine"/>
    <property type="match status" value="1"/>
</dbReference>
<keyword evidence="6 7" id="KW-0129">CBS domain</keyword>
<dbReference type="InterPro" id="IPR005892">
    <property type="entry name" value="Gly-betaine_transp_ATP-bd"/>
</dbReference>
<dbReference type="NCBIfam" id="TIGR01186">
    <property type="entry name" value="proV"/>
    <property type="match status" value="1"/>
</dbReference>